<feature type="domain" description="DUF5000" evidence="2">
    <location>
        <begin position="266"/>
        <end position="396"/>
    </location>
</feature>
<dbReference type="Pfam" id="PF16389">
    <property type="entry name" value="DUF4998"/>
    <property type="match status" value="1"/>
</dbReference>
<feature type="signal peptide" evidence="1">
    <location>
        <begin position="1"/>
        <end position="22"/>
    </location>
</feature>
<name>A0ABT0QHP8_9FLAO</name>
<dbReference type="InterPro" id="IPR008979">
    <property type="entry name" value="Galactose-bd-like_sf"/>
</dbReference>
<evidence type="ECO:0000259" key="2">
    <source>
        <dbReference type="Pfam" id="PF16391"/>
    </source>
</evidence>
<reference evidence="3" key="1">
    <citation type="submission" date="2022-05" db="EMBL/GenBank/DDBJ databases">
        <authorList>
            <person name="Park J.-S."/>
        </authorList>
    </citation>
    <scope>NUCLEOTIDE SEQUENCE</scope>
    <source>
        <strain evidence="3">2012CJ34-3</strain>
    </source>
</reference>
<dbReference type="Pfam" id="PF16391">
    <property type="entry name" value="DUF5000"/>
    <property type="match status" value="1"/>
</dbReference>
<dbReference type="Proteomes" id="UP001165381">
    <property type="component" value="Unassembled WGS sequence"/>
</dbReference>
<dbReference type="SUPFAM" id="SSF49785">
    <property type="entry name" value="Galactose-binding domain-like"/>
    <property type="match status" value="1"/>
</dbReference>
<evidence type="ECO:0000313" key="3">
    <source>
        <dbReference type="EMBL" id="MCL6296364.1"/>
    </source>
</evidence>
<organism evidence="3 4">
    <name type="scientific">Jejuia spongiicola</name>
    <dbReference type="NCBI Taxonomy" id="2942207"/>
    <lineage>
        <taxon>Bacteria</taxon>
        <taxon>Pseudomonadati</taxon>
        <taxon>Bacteroidota</taxon>
        <taxon>Flavobacteriia</taxon>
        <taxon>Flavobacteriales</taxon>
        <taxon>Flavobacteriaceae</taxon>
        <taxon>Jejuia</taxon>
    </lineage>
</organism>
<dbReference type="Gene3D" id="2.60.120.260">
    <property type="entry name" value="Galactose-binding domain-like"/>
    <property type="match status" value="1"/>
</dbReference>
<keyword evidence="4" id="KW-1185">Reference proteome</keyword>
<dbReference type="PROSITE" id="PS51257">
    <property type="entry name" value="PROKAR_LIPOPROTEIN"/>
    <property type="match status" value="1"/>
</dbReference>
<dbReference type="EMBL" id="JAMFLZ010000008">
    <property type="protein sequence ID" value="MCL6296364.1"/>
    <property type="molecule type" value="Genomic_DNA"/>
</dbReference>
<proteinExistence type="predicted"/>
<feature type="chain" id="PRO_5046702440" description="DUF5000 domain-containing protein" evidence="1">
    <location>
        <begin position="23"/>
        <end position="398"/>
    </location>
</feature>
<accession>A0ABT0QHP8</accession>
<protein>
    <recommendedName>
        <fullName evidence="2">DUF5000 domain-containing protein</fullName>
    </recommendedName>
</protein>
<evidence type="ECO:0000313" key="4">
    <source>
        <dbReference type="Proteomes" id="UP001165381"/>
    </source>
</evidence>
<gene>
    <name evidence="3" type="ORF">M3P09_15235</name>
</gene>
<keyword evidence="1" id="KW-0732">Signal</keyword>
<dbReference type="InterPro" id="IPR032164">
    <property type="entry name" value="DUF5000"/>
</dbReference>
<evidence type="ECO:0000256" key="1">
    <source>
        <dbReference type="SAM" id="SignalP"/>
    </source>
</evidence>
<comment type="caution">
    <text evidence="3">The sequence shown here is derived from an EMBL/GenBank/DDBJ whole genome shotgun (WGS) entry which is preliminary data.</text>
</comment>
<sequence length="398" mass="44297">MKKTYYKKKCWYILAILLLVMACDSTRDTYEEFFKDGETIYIGKPNSFTVSHGFNKVRVTINLNSDPKITKGTITSNDGTVNHEFDIQRTTNGSEDVTVELDLEEKDYTFSVVLSDNKGNSSVPEELIVRVYGEKYNATLLARSIETLETESDIVITWGDVPDGAIETLFTYIDGSGTEQTINIANEDSETTLPNITFGSPYKIESSFYPEEGAFETFSGTSESNFPNQIFLVDNSLVIPLKLPFDATDGCYGSNYGRLLDGATGEFWHSCDSPEDLYPFIMSFDMGSPISLAKFKLDERSACCGSRSPANMQFWGTNDITLGETTVDIDAADIATWEADATAKGWVKVGAFNNNSDQTLTKEITASAERYRYLRLVFISSIDGGTTANFDELTFWTE</sequence>
<dbReference type="RefSeq" id="WP_249973797.1">
    <property type="nucleotide sequence ID" value="NZ_JAMFLZ010000008.1"/>
</dbReference>